<dbReference type="RefSeq" id="WP_348944889.1">
    <property type="nucleotide sequence ID" value="NZ_CP157355.1"/>
</dbReference>
<dbReference type="Pfam" id="PF00144">
    <property type="entry name" value="Beta-lactamase"/>
    <property type="match status" value="1"/>
</dbReference>
<dbReference type="InterPro" id="IPR050789">
    <property type="entry name" value="Diverse_Enzym_Activities"/>
</dbReference>
<evidence type="ECO:0000256" key="1">
    <source>
        <dbReference type="SAM" id="SignalP"/>
    </source>
</evidence>
<dbReference type="PANTHER" id="PTHR43283">
    <property type="entry name" value="BETA-LACTAMASE-RELATED"/>
    <property type="match status" value="1"/>
</dbReference>
<reference evidence="3" key="1">
    <citation type="submission" date="2024-05" db="EMBL/GenBank/DDBJ databases">
        <authorList>
            <person name="Yang L."/>
            <person name="Pan L."/>
        </authorList>
    </citation>
    <scope>NUCLEOTIDE SEQUENCE</scope>
    <source>
        <strain evidence="3">FCG-7</strain>
    </source>
</reference>
<dbReference type="EC" id="3.-.-.-" evidence="3"/>
<proteinExistence type="predicted"/>
<feature type="signal peptide" evidence="1">
    <location>
        <begin position="1"/>
        <end position="17"/>
    </location>
</feature>
<protein>
    <submittedName>
        <fullName evidence="3">Serine hydrolase</fullName>
        <ecNumber evidence="3">3.-.-.-</ecNumber>
    </submittedName>
</protein>
<sequence length="362" mass="39962">MYKIIAIALAISASVHAAELPSASPESQGIDSAQLDAALKDIKSSGAAVDSVLIMRNGKVVLESYFYPYQPEMLHPQMSVTKSVTSTLLGISLHQQKLKSLNQPIQPFFADKIKPNTDKAAITIGNLVDMHSGLAWYPLTPSDPESNNYQLRQSKNWQQYVLQQPMDDEPGRTFSYNNGNYVLLSGLIEQAWGATLQEIAQQQLFNRLGITRSTWQKDPQGHSIGETGLALTTRDMARLGQLWLQDGVWEQQRLLPVGWTAQLLADTQAAQSAGYKRGFWVNLGGQYFDAAGSMDQFIRVDPQHQLVIVMTGKVREQESDLSVLNKLHRLAKGGDPLASNAQAQAQLAQTVQSVAKPYRADK</sequence>
<dbReference type="GO" id="GO:0016787">
    <property type="term" value="F:hydrolase activity"/>
    <property type="evidence" value="ECO:0007669"/>
    <property type="project" value="UniProtKB-KW"/>
</dbReference>
<evidence type="ECO:0000313" key="3">
    <source>
        <dbReference type="EMBL" id="XBM00542.1"/>
    </source>
</evidence>
<keyword evidence="1" id="KW-0732">Signal</keyword>
<dbReference type="InterPro" id="IPR012338">
    <property type="entry name" value="Beta-lactam/transpept-like"/>
</dbReference>
<dbReference type="Gene3D" id="3.40.710.10">
    <property type="entry name" value="DD-peptidase/beta-lactamase superfamily"/>
    <property type="match status" value="1"/>
</dbReference>
<dbReference type="KEGG" id="cmav:ABHF33_16035"/>
<dbReference type="SUPFAM" id="SSF56601">
    <property type="entry name" value="beta-lactamase/transpeptidase-like"/>
    <property type="match status" value="1"/>
</dbReference>
<dbReference type="AlphaFoldDB" id="A0AAU7F7N1"/>
<accession>A0AAU7F7N1</accession>
<dbReference type="EMBL" id="CP157355">
    <property type="protein sequence ID" value="XBM00542.1"/>
    <property type="molecule type" value="Genomic_DNA"/>
</dbReference>
<dbReference type="PANTHER" id="PTHR43283:SF7">
    <property type="entry name" value="BETA-LACTAMASE-RELATED DOMAIN-CONTAINING PROTEIN"/>
    <property type="match status" value="1"/>
</dbReference>
<feature type="domain" description="Beta-lactamase-related" evidence="2">
    <location>
        <begin position="49"/>
        <end position="316"/>
    </location>
</feature>
<evidence type="ECO:0000259" key="2">
    <source>
        <dbReference type="Pfam" id="PF00144"/>
    </source>
</evidence>
<dbReference type="InterPro" id="IPR001466">
    <property type="entry name" value="Beta-lactam-related"/>
</dbReference>
<keyword evidence="3" id="KW-0378">Hydrolase</keyword>
<feature type="chain" id="PRO_5043515233" evidence="1">
    <location>
        <begin position="18"/>
        <end position="362"/>
    </location>
</feature>
<organism evidence="3">
    <name type="scientific">Chitinibacter mangrovi</name>
    <dbReference type="NCBI Taxonomy" id="3153927"/>
    <lineage>
        <taxon>Bacteria</taxon>
        <taxon>Pseudomonadati</taxon>
        <taxon>Pseudomonadota</taxon>
        <taxon>Betaproteobacteria</taxon>
        <taxon>Neisseriales</taxon>
        <taxon>Chitinibacteraceae</taxon>
        <taxon>Chitinibacter</taxon>
    </lineage>
</organism>
<gene>
    <name evidence="3" type="ORF">ABHF33_16035</name>
</gene>
<name>A0AAU7F7N1_9NEIS</name>